<dbReference type="EMBL" id="CAJHUB010000769">
    <property type="protein sequence ID" value="CAD7690068.1"/>
    <property type="molecule type" value="Genomic_DNA"/>
</dbReference>
<reference evidence="1" key="1">
    <citation type="submission" date="2020-12" db="EMBL/GenBank/DDBJ databases">
        <authorList>
            <consortium name="Molecular Ecology Group"/>
        </authorList>
    </citation>
    <scope>NUCLEOTIDE SEQUENCE</scope>
    <source>
        <strain evidence="1">TBG_1078</strain>
    </source>
</reference>
<sequence length="203" mass="22097">MSFQRGCLGGWRGCLGIGWMEKMRAIVLDLPKSGKDGTVCMCPPSSFPEPLIGELLELGFQEMNLAISWVGQAEEDWSGREEGSAEIGLSWEPSEERISCRRRLPMVSDAAESRLRPLGHVLALLAVGLLAWRGQWPTSLQSLPIALTAIALGDDGSAEHSCTPDTTICPVRVVPGWLIGQPAASPSWTMVSQGSPWLWEQEL</sequence>
<dbReference type="Proteomes" id="UP000645828">
    <property type="component" value="Unassembled WGS sequence"/>
</dbReference>
<protein>
    <submittedName>
        <fullName evidence="1">(raccoon dog) hypothetical protein</fullName>
    </submittedName>
</protein>
<organism evidence="1 2">
    <name type="scientific">Nyctereutes procyonoides</name>
    <name type="common">Raccoon dog</name>
    <name type="synonym">Canis procyonoides</name>
    <dbReference type="NCBI Taxonomy" id="34880"/>
    <lineage>
        <taxon>Eukaryota</taxon>
        <taxon>Metazoa</taxon>
        <taxon>Chordata</taxon>
        <taxon>Craniata</taxon>
        <taxon>Vertebrata</taxon>
        <taxon>Euteleostomi</taxon>
        <taxon>Mammalia</taxon>
        <taxon>Eutheria</taxon>
        <taxon>Laurasiatheria</taxon>
        <taxon>Carnivora</taxon>
        <taxon>Caniformia</taxon>
        <taxon>Canidae</taxon>
        <taxon>Nyctereutes</taxon>
    </lineage>
</organism>
<gene>
    <name evidence="1" type="ORF">NYPRO_LOCUS22862</name>
</gene>
<name>A0A811ZMA5_NYCPR</name>
<evidence type="ECO:0000313" key="2">
    <source>
        <dbReference type="Proteomes" id="UP000645828"/>
    </source>
</evidence>
<comment type="caution">
    <text evidence="1">The sequence shown here is derived from an EMBL/GenBank/DDBJ whole genome shotgun (WGS) entry which is preliminary data.</text>
</comment>
<accession>A0A811ZMA5</accession>
<keyword evidence="2" id="KW-1185">Reference proteome</keyword>
<evidence type="ECO:0000313" key="1">
    <source>
        <dbReference type="EMBL" id="CAD7690068.1"/>
    </source>
</evidence>
<dbReference type="AlphaFoldDB" id="A0A811ZMA5"/>
<proteinExistence type="predicted"/>